<proteinExistence type="predicted"/>
<protein>
    <submittedName>
        <fullName evidence="3">Protein kinase</fullName>
        <ecNumber evidence="3">2.7.11.1</ecNumber>
    </submittedName>
</protein>
<dbReference type="PROSITE" id="PS50801">
    <property type="entry name" value="STAS"/>
    <property type="match status" value="1"/>
</dbReference>
<name>A9GQV1_SORC5</name>
<dbReference type="InterPro" id="IPR053159">
    <property type="entry name" value="Hybrid_Histidine_Kinase"/>
</dbReference>
<dbReference type="InterPro" id="IPR041664">
    <property type="entry name" value="AAA_16"/>
</dbReference>
<dbReference type="HOGENOM" id="CLU_000445_34_2_7"/>
<dbReference type="SUPFAM" id="SSF56112">
    <property type="entry name" value="Protein kinase-like (PK-like)"/>
    <property type="match status" value="1"/>
</dbReference>
<dbReference type="OrthoDB" id="5521237at2"/>
<dbReference type="InterPro" id="IPR036513">
    <property type="entry name" value="STAS_dom_sf"/>
</dbReference>
<keyword evidence="4" id="KW-1185">Reference proteome</keyword>
<dbReference type="GO" id="GO:0004674">
    <property type="term" value="F:protein serine/threonine kinase activity"/>
    <property type="evidence" value="ECO:0007669"/>
    <property type="project" value="UniProtKB-EC"/>
</dbReference>
<dbReference type="EMBL" id="AM746676">
    <property type="protein sequence ID" value="CAN90501.1"/>
    <property type="molecule type" value="Genomic_DNA"/>
</dbReference>
<dbReference type="eggNOG" id="COG2203">
    <property type="taxonomic scope" value="Bacteria"/>
</dbReference>
<dbReference type="SUPFAM" id="SSF52091">
    <property type="entry name" value="SpoIIaa-like"/>
    <property type="match status" value="1"/>
</dbReference>
<dbReference type="PANTHER" id="PTHR43642:SF1">
    <property type="entry name" value="HYBRID SIGNAL TRANSDUCTION HISTIDINE KINASE G"/>
    <property type="match status" value="1"/>
</dbReference>
<dbReference type="Gene3D" id="3.30.450.40">
    <property type="match status" value="1"/>
</dbReference>
<dbReference type="Gene3D" id="1.10.510.10">
    <property type="entry name" value="Transferase(Phosphotransferase) domain 1"/>
    <property type="match status" value="1"/>
</dbReference>
<keyword evidence="3" id="KW-0808">Transferase</keyword>
<dbReference type="Gene3D" id="3.40.50.300">
    <property type="entry name" value="P-loop containing nucleotide triphosphate hydrolases"/>
    <property type="match status" value="1"/>
</dbReference>
<dbReference type="Pfam" id="PF01590">
    <property type="entry name" value="GAF"/>
    <property type="match status" value="1"/>
</dbReference>
<dbReference type="SMART" id="SM00220">
    <property type="entry name" value="S_TKc"/>
    <property type="match status" value="1"/>
</dbReference>
<dbReference type="PROSITE" id="PS00108">
    <property type="entry name" value="PROTEIN_KINASE_ST"/>
    <property type="match status" value="1"/>
</dbReference>
<keyword evidence="3" id="KW-0418">Kinase</keyword>
<dbReference type="EC" id="2.7.11.1" evidence="3"/>
<feature type="domain" description="Protein kinase" evidence="1">
    <location>
        <begin position="7"/>
        <end position="273"/>
    </location>
</feature>
<evidence type="ECO:0000313" key="4">
    <source>
        <dbReference type="Proteomes" id="UP000002139"/>
    </source>
</evidence>
<dbReference type="CDD" id="cd14014">
    <property type="entry name" value="STKc_PknB_like"/>
    <property type="match status" value="1"/>
</dbReference>
<dbReference type="BioCyc" id="SCEL448385:SCE_RS01800-MONOMER"/>
<dbReference type="Pfam" id="PF00069">
    <property type="entry name" value="Pkinase"/>
    <property type="match status" value="1"/>
</dbReference>
<dbReference type="InterPro" id="IPR002645">
    <property type="entry name" value="STAS_dom"/>
</dbReference>
<dbReference type="STRING" id="448385.sce0344"/>
<dbReference type="KEGG" id="scl:sce0344"/>
<reference evidence="3 4" key="1">
    <citation type="journal article" date="2007" name="Nat. Biotechnol.">
        <title>Complete genome sequence of the myxobacterium Sorangium cellulosum.</title>
        <authorList>
            <person name="Schneiker S."/>
            <person name="Perlova O."/>
            <person name="Kaiser O."/>
            <person name="Gerth K."/>
            <person name="Alici A."/>
            <person name="Altmeyer M.O."/>
            <person name="Bartels D."/>
            <person name="Bekel T."/>
            <person name="Beyer S."/>
            <person name="Bode E."/>
            <person name="Bode H.B."/>
            <person name="Bolten C.J."/>
            <person name="Choudhuri J.V."/>
            <person name="Doss S."/>
            <person name="Elnakady Y.A."/>
            <person name="Frank B."/>
            <person name="Gaigalat L."/>
            <person name="Goesmann A."/>
            <person name="Groeger C."/>
            <person name="Gross F."/>
            <person name="Jelsbak L."/>
            <person name="Jelsbak L."/>
            <person name="Kalinowski J."/>
            <person name="Kegler C."/>
            <person name="Knauber T."/>
            <person name="Konietzny S."/>
            <person name="Kopp M."/>
            <person name="Krause L."/>
            <person name="Krug D."/>
            <person name="Linke B."/>
            <person name="Mahmud T."/>
            <person name="Martinez-Arias R."/>
            <person name="McHardy A.C."/>
            <person name="Merai M."/>
            <person name="Meyer F."/>
            <person name="Mormann S."/>
            <person name="Munoz-Dorado J."/>
            <person name="Perez J."/>
            <person name="Pradella S."/>
            <person name="Rachid S."/>
            <person name="Raddatz G."/>
            <person name="Rosenau F."/>
            <person name="Rueckert C."/>
            <person name="Sasse F."/>
            <person name="Scharfe M."/>
            <person name="Schuster S.C."/>
            <person name="Suen G."/>
            <person name="Treuner-Lange A."/>
            <person name="Velicer G.J."/>
            <person name="Vorholter F.-J."/>
            <person name="Weissman K.J."/>
            <person name="Welch R.D."/>
            <person name="Wenzel S.C."/>
            <person name="Whitworth D.E."/>
            <person name="Wilhelm S."/>
            <person name="Wittmann C."/>
            <person name="Bloecker H."/>
            <person name="Puehler A."/>
            <person name="Mueller R."/>
        </authorList>
    </citation>
    <scope>NUCLEOTIDE SEQUENCE [LARGE SCALE GENOMIC DNA]</scope>
    <source>
        <strain evidence="4">So ce56</strain>
    </source>
</reference>
<dbReference type="SUPFAM" id="SSF55781">
    <property type="entry name" value="GAF domain-like"/>
    <property type="match status" value="1"/>
</dbReference>
<organism evidence="3 4">
    <name type="scientific">Sorangium cellulosum (strain So ce56)</name>
    <name type="common">Polyangium cellulosum (strain So ce56)</name>
    <dbReference type="NCBI Taxonomy" id="448385"/>
    <lineage>
        <taxon>Bacteria</taxon>
        <taxon>Pseudomonadati</taxon>
        <taxon>Myxococcota</taxon>
        <taxon>Polyangia</taxon>
        <taxon>Polyangiales</taxon>
        <taxon>Polyangiaceae</taxon>
        <taxon>Sorangium</taxon>
    </lineage>
</organism>
<dbReference type="GO" id="GO:0005524">
    <property type="term" value="F:ATP binding"/>
    <property type="evidence" value="ECO:0007669"/>
    <property type="project" value="InterPro"/>
</dbReference>
<sequence>MASGAAYTLTGVIHESSATTVYRGVRESDRSPVAIKRLKSERPLPVEIAKLKYEYAIARDLALPGVVRVYGIEKVGSSLALIMEDAGERPLNELIGAGKVKLEDALRIAISIADALESIHRRGVTHMDVKPHNILVNAETLEAKLTDFGSATRLSQEAHKANRFASFEGTLAYMSPEQSGRLNVVIDRRTDLYSLGVTLYEMVTGVLPFRTTDLMDLVHSHIARTPPAPQTVSPAVPSAVSDIVMKLLAKSPDDRYQSAHGLKVDLEECSSQLSSKGKIEPFPAGRYDYVDELRAPQKLYGRETEVALLSDAWVRTRQGGSESVLVSGYSGIGKSVLVNELQKSVVRERGYFATGKFDQLNRTTPYAAVAHVYQELIRNIMAESAEALSQWKRRLSAAVGSNAQLLIDLIPELELLIGPQPAVPALGPTESQARFQLTLQNFCRAFPSKERPLVLFFDDLQWADAASLKFLQTIAAEARIPYMLMIGAYRDNEVDASHLFSVVLGELRKKAAAVSELVLKPLAFADVNQLVADTLSCDPHRAEPFARLIFDKTRGNPFFMSQLMKSLHAERLLSFDPVGFSWTWDLDRIREAKASENVIELMVGKMRRLPERAQRILSLAACVGHQFDLTTLAIVTRRSRLEAARELWGVLREGFILPVDAESRFFDIAMDGELAVAEDGSDEELNVSYRFLHDRVQQAAYALMDDADKQAAHLQIGRLMLEDSRRDQSEAELFDIVGHMNRGVALITDERERRALSRLNLDAGKRAKMGAAYDAAVHYLEIGTSLLDAESWKSEYELAFGLHAELAECRCLSGGFEAAEPLFDVLSAQAKTTLDRANVCVLRMTFYLMLGQINRVIDQALEALGLLGVALPQAAEEREVMLREELAAMRASLETREIASLIDLPQASGAETQMILGLLGELATPANAVDPTLGLLAVVKQINLSMKHGNSAMSALGYVSFGSMLGNDLPLFRDNPQRYEEGYEFAKLGIALNEKFNNVRLTCKLLIYFAAILHLFEHLSATIDCFGRSRQAGLASGDLVYASYCCMHIAAAKLNLGDDLDGLADEIEQNLALVRRIGDLTTIHALVCAKQVVANLTGRTEGGHSLSDGSFDEAEFTSSIEGSDLAYVVSWYSAFKLQLSYLHGDYASARSFLATAERQSVGWSSHAWATEIVFFGCLTLAASCDGAPDGERAQYMEGIARLEAKLNHWAELSPSNYAHKSTLVAAEVARLSGRTRDAMMLYEKAIEAARANRFVRDEAIANEIAAKLYEAEGLLRSARAFMTDAYHAYLLWGATAKVESLARVAPHLVPADGGLLGPRSVVASSRSGRAQTTSTTRLSTSILDVEAVIQAAQALAGEVVLESVVSRLMEIVIKNSGAQKGALILEREQHLLVEAVVTAEPSSLRAGLAAPLEGSTDVPVSIVQYVARTKEPVILADATQESRFAGDPYIAACAPRSILCLAMVHQGRTKGIIYLENRLAPSTFKPARQELVRLLLTQAGTAVENALLYEHLEHRTAALQEAEQRLGVEFAGRERSERERLSLQEEIIRVQNDRLAELSTPIIPITDRIMVMPLIGMMDSARAQQALSTALHGVESNGAEVVIIDITGVKLVDSDVASTLMATAKALRMLGAQAVITGIRPEVATTLTGLQIEFKEIVTRGTLQSGIAYALQRTGRTDGLVKSAAR</sequence>
<dbReference type="InterPro" id="IPR027417">
    <property type="entry name" value="P-loop_NTPase"/>
</dbReference>
<dbReference type="Gene3D" id="3.30.200.20">
    <property type="entry name" value="Phosphorylase Kinase, domain 1"/>
    <property type="match status" value="1"/>
</dbReference>
<dbReference type="CDD" id="cd07041">
    <property type="entry name" value="STAS_RsbR_RsbS_like"/>
    <property type="match status" value="1"/>
</dbReference>
<dbReference type="SMART" id="SM00065">
    <property type="entry name" value="GAF"/>
    <property type="match status" value="1"/>
</dbReference>
<accession>A9GQV1</accession>
<dbReference type="Proteomes" id="UP000002139">
    <property type="component" value="Chromosome"/>
</dbReference>
<evidence type="ECO:0000313" key="3">
    <source>
        <dbReference type="EMBL" id="CAN90501.1"/>
    </source>
</evidence>
<dbReference type="eggNOG" id="COG0515">
    <property type="taxonomic scope" value="Bacteria"/>
</dbReference>
<dbReference type="eggNOG" id="COG1366">
    <property type="taxonomic scope" value="Bacteria"/>
</dbReference>
<evidence type="ECO:0000259" key="2">
    <source>
        <dbReference type="PROSITE" id="PS50801"/>
    </source>
</evidence>
<dbReference type="PROSITE" id="PS50011">
    <property type="entry name" value="PROTEIN_KINASE_DOM"/>
    <property type="match status" value="1"/>
</dbReference>
<dbReference type="InterPro" id="IPR029016">
    <property type="entry name" value="GAF-like_dom_sf"/>
</dbReference>
<dbReference type="InterPro" id="IPR008271">
    <property type="entry name" value="Ser/Thr_kinase_AS"/>
</dbReference>
<dbReference type="PANTHER" id="PTHR43642">
    <property type="entry name" value="HYBRID SIGNAL TRANSDUCTION HISTIDINE KINASE G"/>
    <property type="match status" value="1"/>
</dbReference>
<dbReference type="eggNOG" id="COG3899">
    <property type="taxonomic scope" value="Bacteria"/>
</dbReference>
<dbReference type="InterPro" id="IPR000719">
    <property type="entry name" value="Prot_kinase_dom"/>
</dbReference>
<dbReference type="InterPro" id="IPR011009">
    <property type="entry name" value="Kinase-like_dom_sf"/>
</dbReference>
<feature type="domain" description="STAS" evidence="2">
    <location>
        <begin position="1559"/>
        <end position="1670"/>
    </location>
</feature>
<dbReference type="Gene3D" id="3.30.750.24">
    <property type="entry name" value="STAS domain"/>
    <property type="match status" value="1"/>
</dbReference>
<evidence type="ECO:0000259" key="1">
    <source>
        <dbReference type="PROSITE" id="PS50011"/>
    </source>
</evidence>
<dbReference type="Pfam" id="PF13191">
    <property type="entry name" value="AAA_16"/>
    <property type="match status" value="1"/>
</dbReference>
<gene>
    <name evidence="3" type="ordered locus">sce0344</name>
</gene>
<dbReference type="Pfam" id="PF01740">
    <property type="entry name" value="STAS"/>
    <property type="match status" value="1"/>
</dbReference>
<dbReference type="RefSeq" id="WP_012232979.1">
    <property type="nucleotide sequence ID" value="NC_010162.1"/>
</dbReference>
<dbReference type="InterPro" id="IPR003018">
    <property type="entry name" value="GAF"/>
</dbReference>
<dbReference type="SUPFAM" id="SSF52540">
    <property type="entry name" value="P-loop containing nucleoside triphosphate hydrolases"/>
    <property type="match status" value="1"/>
</dbReference>